<evidence type="ECO:0000256" key="6">
    <source>
        <dbReference type="ARBA" id="ARBA00022640"/>
    </source>
</evidence>
<keyword evidence="12" id="KW-1185">Reference proteome</keyword>
<evidence type="ECO:0000256" key="4">
    <source>
        <dbReference type="ARBA" id="ARBA00022448"/>
    </source>
</evidence>
<comment type="subcellular location">
    <subcellularLocation>
        <location evidence="1">Plastid</location>
        <location evidence="1">Chloroplast outer membrane</location>
        <topology evidence="1">Multi-pass membrane protein</topology>
    </subcellularLocation>
    <subcellularLocation>
        <location evidence="2">Plastid</location>
        <location evidence="2">Etioplast membrane</location>
        <topology evidence="2">Multi-pass membrane protein</topology>
    </subcellularLocation>
</comment>
<keyword evidence="5" id="KW-0150">Chloroplast</keyword>
<keyword evidence="4" id="KW-0813">Transport</keyword>
<comment type="similarity">
    <text evidence="3">Belongs to the plastid outer envelope porin OEP21 (TC 1.B.29) family.</text>
</comment>
<dbReference type="InterPro" id="IPR034575">
    <property type="entry name" value="OEP21"/>
</dbReference>
<dbReference type="GO" id="GO:0044070">
    <property type="term" value="P:regulation of monoatomic anion transport"/>
    <property type="evidence" value="ECO:0007669"/>
    <property type="project" value="InterPro"/>
</dbReference>
<protein>
    <submittedName>
        <fullName evidence="11">Uncharacterized protein</fullName>
    </submittedName>
</protein>
<dbReference type="OrthoDB" id="527979at2759"/>
<keyword evidence="8" id="KW-0406">Ion transport</keyword>
<dbReference type="GO" id="GO:0008308">
    <property type="term" value="F:voltage-gated monoatomic anion channel activity"/>
    <property type="evidence" value="ECO:0007669"/>
    <property type="project" value="InterPro"/>
</dbReference>
<sequence length="213" mass="22805">METRFHYDLSDKQLRFHVRQRANTEQKLGFKATALLDPSNGTVGPYRAAVKQYVTLGSGTELKDSATKPFRLGMGLALASSSSTPGAKPAATRGSAAAAAAGSVAASAVPLVTVSAEKKVALLDGPNTVLTLRAVVDADLAARRLSSRRGLVKVSRTIPSFTKRQDLKLSAGLTVDWAPGTRREPRPSLFLQARENNWAVTYREGHAIVTYDL</sequence>
<reference evidence="11" key="1">
    <citation type="journal article" date="2020" name="bioRxiv">
        <title>Comparative genomics of Chlamydomonas.</title>
        <authorList>
            <person name="Craig R.J."/>
            <person name="Hasan A.R."/>
            <person name="Ness R.W."/>
            <person name="Keightley P.D."/>
        </authorList>
    </citation>
    <scope>NUCLEOTIDE SEQUENCE</scope>
    <source>
        <strain evidence="11">SAG 7.73</strain>
    </source>
</reference>
<accession>A0A835ST64</accession>
<evidence type="ECO:0000256" key="10">
    <source>
        <dbReference type="ARBA" id="ARBA00024941"/>
    </source>
</evidence>
<dbReference type="PANTHER" id="PTHR35993:SF1">
    <property type="entry name" value="OUTER ENVELOPE PORE PROTEIN 21B, CHLOROPLASTIC"/>
    <property type="match status" value="1"/>
</dbReference>
<gene>
    <name evidence="11" type="ORF">HXX76_009416</name>
</gene>
<dbReference type="GO" id="GO:0009707">
    <property type="term" value="C:chloroplast outer membrane"/>
    <property type="evidence" value="ECO:0007669"/>
    <property type="project" value="UniProtKB-SubCell"/>
</dbReference>
<evidence type="ECO:0000313" key="12">
    <source>
        <dbReference type="Proteomes" id="UP000650467"/>
    </source>
</evidence>
<dbReference type="EMBL" id="JAEHOC010000024">
    <property type="protein sequence ID" value="KAG2431401.1"/>
    <property type="molecule type" value="Genomic_DNA"/>
</dbReference>
<comment type="caution">
    <text evidence="11">The sequence shown here is derived from an EMBL/GenBank/DDBJ whole genome shotgun (WGS) entry which is preliminary data.</text>
</comment>
<keyword evidence="6" id="KW-0934">Plastid</keyword>
<dbReference type="AlphaFoldDB" id="A0A835ST64"/>
<evidence type="ECO:0000256" key="2">
    <source>
        <dbReference type="ARBA" id="ARBA00004441"/>
    </source>
</evidence>
<evidence type="ECO:0000256" key="8">
    <source>
        <dbReference type="ARBA" id="ARBA00023065"/>
    </source>
</evidence>
<organism evidence="11 12">
    <name type="scientific">Chlamydomonas incerta</name>
    <dbReference type="NCBI Taxonomy" id="51695"/>
    <lineage>
        <taxon>Eukaryota</taxon>
        <taxon>Viridiplantae</taxon>
        <taxon>Chlorophyta</taxon>
        <taxon>core chlorophytes</taxon>
        <taxon>Chlorophyceae</taxon>
        <taxon>CS clade</taxon>
        <taxon>Chlamydomonadales</taxon>
        <taxon>Chlamydomonadaceae</taxon>
        <taxon>Chlamydomonas</taxon>
    </lineage>
</organism>
<dbReference type="Proteomes" id="UP000650467">
    <property type="component" value="Unassembled WGS sequence"/>
</dbReference>
<evidence type="ECO:0000256" key="3">
    <source>
        <dbReference type="ARBA" id="ARBA00009945"/>
    </source>
</evidence>
<comment type="function">
    <text evidence="10">Voltage-dependent rectifying anion channel that facilitates the translocation between chloroplast and cytoplasm of phosphorylated carbohydrates such as triosephosphate, 3-phosphoglycerate and inorganic phosphate (Pi) depending of ATP to triosephosphate ratio in the plastidial intermembrane space; in high triosephosphate/ATP conditions (e.g. photosynthesis), export of triosphosphate from chloroplast (outward rectifying channels), but in high ATP/triosephosphate conditions (e.g. dark phase), import of phosphosolutes (inward rectifying channels).</text>
</comment>
<evidence type="ECO:0000256" key="5">
    <source>
        <dbReference type="ARBA" id="ARBA00022528"/>
    </source>
</evidence>
<keyword evidence="7" id="KW-0812">Transmembrane</keyword>
<proteinExistence type="inferred from homology"/>
<evidence type="ECO:0000256" key="9">
    <source>
        <dbReference type="ARBA" id="ARBA00023136"/>
    </source>
</evidence>
<name>A0A835ST64_CHLIN</name>
<evidence type="ECO:0000256" key="7">
    <source>
        <dbReference type="ARBA" id="ARBA00022692"/>
    </source>
</evidence>
<evidence type="ECO:0000256" key="1">
    <source>
        <dbReference type="ARBA" id="ARBA00004396"/>
    </source>
</evidence>
<dbReference type="GO" id="GO:0034426">
    <property type="term" value="C:etioplast membrane"/>
    <property type="evidence" value="ECO:0007669"/>
    <property type="project" value="UniProtKB-SubCell"/>
</dbReference>
<evidence type="ECO:0000313" key="11">
    <source>
        <dbReference type="EMBL" id="KAG2431401.1"/>
    </source>
</evidence>
<keyword evidence="9" id="KW-0472">Membrane</keyword>
<dbReference type="PANTHER" id="PTHR35993">
    <property type="entry name" value="OUTER ENVELOPE PORE PROTEIN 21B, CHLOROPLASTIC"/>
    <property type="match status" value="1"/>
</dbReference>